<evidence type="ECO:0000313" key="10">
    <source>
        <dbReference type="EMBL" id="RNB87153.1"/>
    </source>
</evidence>
<feature type="domain" description="HAMP" evidence="9">
    <location>
        <begin position="202"/>
        <end position="255"/>
    </location>
</feature>
<sequence length="564" mass="61264">MRQNVRFQLTITRKILISFTVAILCLGGLNLYLTMGMQKQSEKYEGIMSNLFLLGGIKSKSALIEKELRAVYYGTTDIEAAGHRTAADQIKSDLERGSLSLSAKEREAALNLLQLLVDKMEGAEQLARAKELGKMEDVLGEIVKRQAFFQAQIDGLISQELVKSESLRQTLQAEQKKSAAINLVALVAALVGSVLLALFIARNISRPIRELTKLAERIAAGQLSVGEMKVKTNDELKGLAHSFNEMAGSLKEIIATAHQVNHNVHHTFVGLKESSEQNVTVGERVADAVTEMDEALRTQASELQGTAEATQSMHVLSQEIAKGSEAILERATHMAALAEEGNRSNTQFVQQYQTVAQVMKQTASHTGELVARTRAMNAIVLRIAEISELTNLLSLNASIEAARAGESGKGFAVVAGEIRKLAGLSADSAGEIARIIHSVQGESETMQAMMNESVSEMERGSMLARDTTQSLLLIQDANQAVHAEIGHIFHDLQDLKVRIDRVNESSGTIDKTAVQLQERMGLIAAAVTEQSAHLQEGAASAVVLADLAERMDAVLARFQIETRH</sequence>
<evidence type="ECO:0000256" key="5">
    <source>
        <dbReference type="ARBA" id="ARBA00029447"/>
    </source>
</evidence>
<evidence type="ECO:0000256" key="4">
    <source>
        <dbReference type="ARBA" id="ARBA00023224"/>
    </source>
</evidence>
<dbReference type="PANTHER" id="PTHR32089">
    <property type="entry name" value="METHYL-ACCEPTING CHEMOTAXIS PROTEIN MCPB"/>
    <property type="match status" value="1"/>
</dbReference>
<dbReference type="InterPro" id="IPR004089">
    <property type="entry name" value="MCPsignal_dom"/>
</dbReference>
<dbReference type="SMART" id="SM00304">
    <property type="entry name" value="HAMP"/>
    <property type="match status" value="1"/>
</dbReference>
<dbReference type="EMBL" id="RHHQ01000012">
    <property type="protein sequence ID" value="RNB87153.1"/>
    <property type="molecule type" value="Genomic_DNA"/>
</dbReference>
<dbReference type="GO" id="GO:0005886">
    <property type="term" value="C:plasma membrane"/>
    <property type="evidence" value="ECO:0007669"/>
    <property type="project" value="UniProtKB-SubCell"/>
</dbReference>
<dbReference type="Pfam" id="PF00672">
    <property type="entry name" value="HAMP"/>
    <property type="match status" value="1"/>
</dbReference>
<dbReference type="SMART" id="SM00283">
    <property type="entry name" value="MA"/>
    <property type="match status" value="1"/>
</dbReference>
<dbReference type="InterPro" id="IPR003660">
    <property type="entry name" value="HAMP_dom"/>
</dbReference>
<keyword evidence="2" id="KW-1003">Cell membrane</keyword>
<feature type="transmembrane region" description="Helical" evidence="7">
    <location>
        <begin position="15"/>
        <end position="33"/>
    </location>
</feature>
<dbReference type="OrthoDB" id="369835at2"/>
<feature type="transmembrane region" description="Helical" evidence="7">
    <location>
        <begin position="179"/>
        <end position="201"/>
    </location>
</feature>
<dbReference type="PROSITE" id="PS50885">
    <property type="entry name" value="HAMP"/>
    <property type="match status" value="1"/>
</dbReference>
<protein>
    <submittedName>
        <fullName evidence="10">Methyl-accepting chemotaxis protein</fullName>
    </submittedName>
</protein>
<dbReference type="CDD" id="cd06225">
    <property type="entry name" value="HAMP"/>
    <property type="match status" value="1"/>
</dbReference>
<evidence type="ECO:0000256" key="7">
    <source>
        <dbReference type="SAM" id="Phobius"/>
    </source>
</evidence>
<keyword evidence="7" id="KW-1133">Transmembrane helix</keyword>
<evidence type="ECO:0000256" key="3">
    <source>
        <dbReference type="ARBA" id="ARBA00023136"/>
    </source>
</evidence>
<dbReference type="PANTHER" id="PTHR32089:SF112">
    <property type="entry name" value="LYSOZYME-LIKE PROTEIN-RELATED"/>
    <property type="match status" value="1"/>
</dbReference>
<name>A0A3M8DGE1_9BACL</name>
<keyword evidence="11" id="KW-1185">Reference proteome</keyword>
<comment type="caution">
    <text evidence="10">The sequence shown here is derived from an EMBL/GenBank/DDBJ whole genome shotgun (WGS) entry which is preliminary data.</text>
</comment>
<evidence type="ECO:0000256" key="2">
    <source>
        <dbReference type="ARBA" id="ARBA00022475"/>
    </source>
</evidence>
<dbReference type="Gene3D" id="6.10.340.10">
    <property type="match status" value="1"/>
</dbReference>
<comment type="subcellular location">
    <subcellularLocation>
        <location evidence="1">Cell membrane</location>
    </subcellularLocation>
</comment>
<gene>
    <name evidence="10" type="ORF">EDM56_15825</name>
</gene>
<keyword evidence="3 7" id="KW-0472">Membrane</keyword>
<comment type="similarity">
    <text evidence="5">Belongs to the methyl-accepting chemotaxis (MCP) protein family.</text>
</comment>
<dbReference type="AlphaFoldDB" id="A0A3M8DGE1"/>
<evidence type="ECO:0000259" key="8">
    <source>
        <dbReference type="PROSITE" id="PS50111"/>
    </source>
</evidence>
<evidence type="ECO:0000256" key="1">
    <source>
        <dbReference type="ARBA" id="ARBA00004236"/>
    </source>
</evidence>
<keyword evidence="4 6" id="KW-0807">Transducer</keyword>
<evidence type="ECO:0000313" key="11">
    <source>
        <dbReference type="Proteomes" id="UP000271031"/>
    </source>
</evidence>
<dbReference type="GO" id="GO:0007165">
    <property type="term" value="P:signal transduction"/>
    <property type="evidence" value="ECO:0007669"/>
    <property type="project" value="UniProtKB-KW"/>
</dbReference>
<dbReference type="Proteomes" id="UP000271031">
    <property type="component" value="Unassembled WGS sequence"/>
</dbReference>
<proteinExistence type="inferred from homology"/>
<accession>A0A3M8DGE1</accession>
<dbReference type="SUPFAM" id="SSF58104">
    <property type="entry name" value="Methyl-accepting chemotaxis protein (MCP) signaling domain"/>
    <property type="match status" value="1"/>
</dbReference>
<keyword evidence="7" id="KW-0812">Transmembrane</keyword>
<evidence type="ECO:0000256" key="6">
    <source>
        <dbReference type="PROSITE-ProRule" id="PRU00284"/>
    </source>
</evidence>
<dbReference type="RefSeq" id="WP_122918852.1">
    <property type="nucleotide sequence ID" value="NZ_RHHQ01000012.1"/>
</dbReference>
<dbReference type="Pfam" id="PF00015">
    <property type="entry name" value="MCPsignal"/>
    <property type="match status" value="1"/>
</dbReference>
<feature type="domain" description="Methyl-accepting transducer" evidence="8">
    <location>
        <begin position="274"/>
        <end position="510"/>
    </location>
</feature>
<dbReference type="PROSITE" id="PS50111">
    <property type="entry name" value="CHEMOTAXIS_TRANSDUC_2"/>
    <property type="match status" value="1"/>
</dbReference>
<evidence type="ECO:0000259" key="9">
    <source>
        <dbReference type="PROSITE" id="PS50885"/>
    </source>
</evidence>
<dbReference type="Gene3D" id="1.10.287.950">
    <property type="entry name" value="Methyl-accepting chemotaxis protein"/>
    <property type="match status" value="1"/>
</dbReference>
<reference evidence="10 11" key="1">
    <citation type="submission" date="2018-10" db="EMBL/GenBank/DDBJ databases">
        <title>Phylogenomics of Brevibacillus.</title>
        <authorList>
            <person name="Dunlap C."/>
        </authorList>
    </citation>
    <scope>NUCLEOTIDE SEQUENCE [LARGE SCALE GENOMIC DNA]</scope>
    <source>
        <strain evidence="10 11">JCM 15716</strain>
    </source>
</reference>
<organism evidence="10 11">
    <name type="scientific">Brevibacillus fluminis</name>
    <dbReference type="NCBI Taxonomy" id="511487"/>
    <lineage>
        <taxon>Bacteria</taxon>
        <taxon>Bacillati</taxon>
        <taxon>Bacillota</taxon>
        <taxon>Bacilli</taxon>
        <taxon>Bacillales</taxon>
        <taxon>Paenibacillaceae</taxon>
        <taxon>Brevibacillus</taxon>
    </lineage>
</organism>